<evidence type="ECO:0000313" key="1">
    <source>
        <dbReference type="EMBL" id="KEJ82655.1"/>
    </source>
</evidence>
<organism evidence="1 2">
    <name type="scientific">Oxytricha trifallax</name>
    <dbReference type="NCBI Taxonomy" id="1172189"/>
    <lineage>
        <taxon>Eukaryota</taxon>
        <taxon>Sar</taxon>
        <taxon>Alveolata</taxon>
        <taxon>Ciliophora</taxon>
        <taxon>Intramacronucleata</taxon>
        <taxon>Spirotrichea</taxon>
        <taxon>Stichotrichia</taxon>
        <taxon>Sporadotrichida</taxon>
        <taxon>Oxytrichidae</taxon>
        <taxon>Oxytrichinae</taxon>
        <taxon>Oxytricha</taxon>
    </lineage>
</organism>
<comment type="caution">
    <text evidence="1">The sequence shown here is derived from an EMBL/GenBank/DDBJ whole genome shotgun (WGS) entry which is preliminary data.</text>
</comment>
<dbReference type="SUPFAM" id="SSF56219">
    <property type="entry name" value="DNase I-like"/>
    <property type="match status" value="1"/>
</dbReference>
<keyword evidence="2" id="KW-1185">Reference proteome</keyword>
<dbReference type="Proteomes" id="UP000053232">
    <property type="component" value="Unassembled WGS sequence"/>
</dbReference>
<evidence type="ECO:0008006" key="3">
    <source>
        <dbReference type="Google" id="ProtNLM"/>
    </source>
</evidence>
<accession>A0A073HZJ4</accession>
<reference evidence="2" key="1">
    <citation type="journal article" date="2014" name="Cell">
        <title>The Architecture of a Scrambled Genome Reveals Massive Levels of Genomic Rearrangement during Development.</title>
        <authorList>
            <person name="Chen X."/>
            <person name="Bracht J.R."/>
            <person name="Goldman A.D."/>
            <person name="Dolzhenko E."/>
            <person name="Clay D.M."/>
            <person name="Swart E.C."/>
            <person name="Perlman D.H."/>
            <person name="Doak T.G."/>
            <person name="Stuart A."/>
            <person name="Amemiya C.T."/>
            <person name="Sebra R.P."/>
            <person name="Landweber L.F."/>
        </authorList>
    </citation>
    <scope>NUCLEOTIDE SEQUENCE [LARGE SCALE GENOMIC DNA]</scope>
    <source>
        <strain evidence="2">JRB310</strain>
    </source>
</reference>
<gene>
    <name evidence="1" type="ORF">OXYTRIMIC_759</name>
</gene>
<dbReference type="EMBL" id="ARYC01008336">
    <property type="protein sequence ID" value="KEJ82655.1"/>
    <property type="molecule type" value="Genomic_DNA"/>
</dbReference>
<proteinExistence type="predicted"/>
<protein>
    <recommendedName>
        <fullName evidence="3">Endonuclease/exonuclease/phosphatase domain-containing protein</fullName>
    </recommendedName>
</protein>
<dbReference type="AlphaFoldDB" id="A0A073HZJ4"/>
<name>A0A073HZJ4_9SPIT</name>
<evidence type="ECO:0000313" key="2">
    <source>
        <dbReference type="Proteomes" id="UP000053232"/>
    </source>
</evidence>
<dbReference type="InterPro" id="IPR036691">
    <property type="entry name" value="Endo/exonu/phosph_ase_sf"/>
</dbReference>
<sequence>MIKSLKLKCQKQRIIVIGDFNFHIKDLGKRSNRQGLKESIPEGVETHTKGNQLDKIFTNTQSVKWETSQLRLTDHKLVQVILKINYQDDDLKLADRERTIRVTDIRKQCWKTFIEEGRELSLKDLDNPIQKCFEDKIEKQVKGKNWYQQPPEWFLRNNGTSQANIFQEMKIKWREAINNLEQCLDKNDLKGFFHMVKRLTKSQKDSQPIKGLTIKDERVEAGEDTRKKIVEFYSQLFKDKREHKDTLQTKKDITMLDEQETEKF</sequence>